<evidence type="ECO:0000256" key="6">
    <source>
        <dbReference type="ARBA" id="ARBA00023136"/>
    </source>
</evidence>
<reference evidence="10" key="1">
    <citation type="journal article" date="2020" name="Stud. Mycol.">
        <title>101 Dothideomycetes genomes: a test case for predicting lifestyles and emergence of pathogens.</title>
        <authorList>
            <person name="Haridas S."/>
            <person name="Albert R."/>
            <person name="Binder M."/>
            <person name="Bloem J."/>
            <person name="Labutti K."/>
            <person name="Salamov A."/>
            <person name="Andreopoulos B."/>
            <person name="Baker S."/>
            <person name="Barry K."/>
            <person name="Bills G."/>
            <person name="Bluhm B."/>
            <person name="Cannon C."/>
            <person name="Castanera R."/>
            <person name="Culley D."/>
            <person name="Daum C."/>
            <person name="Ezra D."/>
            <person name="Gonzalez J."/>
            <person name="Henrissat B."/>
            <person name="Kuo A."/>
            <person name="Liang C."/>
            <person name="Lipzen A."/>
            <person name="Lutzoni F."/>
            <person name="Magnuson J."/>
            <person name="Mondo S."/>
            <person name="Nolan M."/>
            <person name="Ohm R."/>
            <person name="Pangilinan J."/>
            <person name="Park H.-J."/>
            <person name="Ramirez L."/>
            <person name="Alfaro M."/>
            <person name="Sun H."/>
            <person name="Tritt A."/>
            <person name="Yoshinaga Y."/>
            <person name="Zwiers L.-H."/>
            <person name="Turgeon B."/>
            <person name="Goodwin S."/>
            <person name="Spatafora J."/>
            <person name="Crous P."/>
            <person name="Grigoriev I."/>
        </authorList>
    </citation>
    <scope>NUCLEOTIDE SEQUENCE</scope>
    <source>
        <strain evidence="10">CBS 269.34</strain>
    </source>
</reference>
<evidence type="ECO:0000259" key="9">
    <source>
        <dbReference type="PROSITE" id="PS50850"/>
    </source>
</evidence>
<organism evidence="10 11">
    <name type="scientific">Lophium mytilinum</name>
    <dbReference type="NCBI Taxonomy" id="390894"/>
    <lineage>
        <taxon>Eukaryota</taxon>
        <taxon>Fungi</taxon>
        <taxon>Dikarya</taxon>
        <taxon>Ascomycota</taxon>
        <taxon>Pezizomycotina</taxon>
        <taxon>Dothideomycetes</taxon>
        <taxon>Pleosporomycetidae</taxon>
        <taxon>Mytilinidiales</taxon>
        <taxon>Mytilinidiaceae</taxon>
        <taxon>Lophium</taxon>
    </lineage>
</organism>
<evidence type="ECO:0000256" key="7">
    <source>
        <dbReference type="SAM" id="MobiDB-lite"/>
    </source>
</evidence>
<evidence type="ECO:0000313" key="11">
    <source>
        <dbReference type="Proteomes" id="UP000799750"/>
    </source>
</evidence>
<dbReference type="InterPro" id="IPR020846">
    <property type="entry name" value="MFS_dom"/>
</dbReference>
<dbReference type="PROSITE" id="PS50850">
    <property type="entry name" value="MFS"/>
    <property type="match status" value="1"/>
</dbReference>
<feature type="transmembrane region" description="Helical" evidence="8">
    <location>
        <begin position="379"/>
        <end position="397"/>
    </location>
</feature>
<dbReference type="OrthoDB" id="10021397at2759"/>
<dbReference type="Gene3D" id="1.20.1250.20">
    <property type="entry name" value="MFS general substrate transporter like domains"/>
    <property type="match status" value="2"/>
</dbReference>
<feature type="transmembrane region" description="Helical" evidence="8">
    <location>
        <begin position="471"/>
        <end position="491"/>
    </location>
</feature>
<comment type="similarity">
    <text evidence="2">Belongs to the major facilitator superfamily. TCR/Tet family.</text>
</comment>
<dbReference type="InterPro" id="IPR011701">
    <property type="entry name" value="MFS"/>
</dbReference>
<keyword evidence="4 8" id="KW-0812">Transmembrane</keyword>
<feature type="transmembrane region" description="Helical" evidence="8">
    <location>
        <begin position="404"/>
        <end position="422"/>
    </location>
</feature>
<feature type="transmembrane region" description="Helical" evidence="8">
    <location>
        <begin position="299"/>
        <end position="318"/>
    </location>
</feature>
<name>A0A6A6QLQ1_9PEZI</name>
<feature type="transmembrane region" description="Helical" evidence="8">
    <location>
        <begin position="339"/>
        <end position="359"/>
    </location>
</feature>
<feature type="transmembrane region" description="Helical" evidence="8">
    <location>
        <begin position="268"/>
        <end position="293"/>
    </location>
</feature>
<keyword evidence="6 8" id="KW-0472">Membrane</keyword>
<dbReference type="Pfam" id="PF07690">
    <property type="entry name" value="MFS_1"/>
    <property type="match status" value="1"/>
</dbReference>
<evidence type="ECO:0000256" key="4">
    <source>
        <dbReference type="ARBA" id="ARBA00022692"/>
    </source>
</evidence>
<evidence type="ECO:0000256" key="8">
    <source>
        <dbReference type="SAM" id="Phobius"/>
    </source>
</evidence>
<accession>A0A6A6QLQ1</accession>
<proteinExistence type="inferred from homology"/>
<evidence type="ECO:0000256" key="2">
    <source>
        <dbReference type="ARBA" id="ARBA00007520"/>
    </source>
</evidence>
<dbReference type="InterPro" id="IPR036259">
    <property type="entry name" value="MFS_trans_sf"/>
</dbReference>
<feature type="transmembrane region" description="Helical" evidence="8">
    <location>
        <begin position="196"/>
        <end position="216"/>
    </location>
</feature>
<evidence type="ECO:0000256" key="3">
    <source>
        <dbReference type="ARBA" id="ARBA00022448"/>
    </source>
</evidence>
<feature type="domain" description="Major facilitator superfamily (MFS) profile" evidence="9">
    <location>
        <begin position="74"/>
        <end position="570"/>
    </location>
</feature>
<keyword evidence="11" id="KW-1185">Reference proteome</keyword>
<feature type="transmembrane region" description="Helical" evidence="8">
    <location>
        <begin position="547"/>
        <end position="565"/>
    </location>
</feature>
<keyword evidence="5 8" id="KW-1133">Transmembrane helix</keyword>
<gene>
    <name evidence="10" type="ORF">BU16DRAFT_466147</name>
</gene>
<dbReference type="AlphaFoldDB" id="A0A6A6QLQ1"/>
<dbReference type="SUPFAM" id="SSF103473">
    <property type="entry name" value="MFS general substrate transporter"/>
    <property type="match status" value="1"/>
</dbReference>
<comment type="subcellular location">
    <subcellularLocation>
        <location evidence="1">Membrane</location>
        <topology evidence="1">Multi-pass membrane protein</topology>
    </subcellularLocation>
</comment>
<feature type="transmembrane region" description="Helical" evidence="8">
    <location>
        <begin position="434"/>
        <end position="459"/>
    </location>
</feature>
<feature type="transmembrane region" description="Helical" evidence="8">
    <location>
        <begin position="164"/>
        <end position="184"/>
    </location>
</feature>
<evidence type="ECO:0000256" key="5">
    <source>
        <dbReference type="ARBA" id="ARBA00022989"/>
    </source>
</evidence>
<dbReference type="GO" id="GO:0022857">
    <property type="term" value="F:transmembrane transporter activity"/>
    <property type="evidence" value="ECO:0007669"/>
    <property type="project" value="InterPro"/>
</dbReference>
<evidence type="ECO:0000256" key="1">
    <source>
        <dbReference type="ARBA" id="ARBA00004141"/>
    </source>
</evidence>
<sequence length="577" mass="62394">MTVSNIDLASDLKRSEADISNPSFRDLKTPDVEKEDLDLDEDIERQRQQAPDNSIEQSGAIPGSQYNKWQWTLVIGSLYATAFLYGLDTTIVADIQAPIVETFGEVDKLGWLGIGFPLGGAATIFTLSRAFSLFDNKWLYLGSVTMFEAGSALCGGAPSMNALIVGRVWTGVGGAGSYLGVLTLVTVNTPIEKRPIYVSGIGAFWGFGTIMGPVIGGLFSDSGATWRWSFYINLVLFAIFLPALLILDSYQPRPDISFRTKFRQMDWLGSLLNAASWTSFVLLFTFGGITWAWDDGRTIALFVLCPLIILAFVITQYFSVLTTPAARIFPADFLRSRTLILLYIGITCCMTCMLIPMYYIPIFFAFARGDSGTDSAVRLLPLLIFTIFFIVLNGALLPKVGYYMPFYLISSIFAIIGGALMYTTVDAGTPNGRIYGYSVLLAVGGGLAAQGTYSIAAAIVEPHRVADSIGYINTAQIGGTTLALTITSSVFQNVGFRRVSAALQGMDFTHADIRAALAGARSAVFERADARVKKIVVDGIVDAIADGYILVIVAGAVGLVTALCMKREKLFLTITAA</sequence>
<dbReference type="PANTHER" id="PTHR23501:SF12">
    <property type="entry name" value="MAJOR FACILITATOR SUPERFAMILY (MFS) PROFILE DOMAIN-CONTAINING PROTEIN-RELATED"/>
    <property type="match status" value="1"/>
</dbReference>
<feature type="transmembrane region" description="Helical" evidence="8">
    <location>
        <begin position="228"/>
        <end position="247"/>
    </location>
</feature>
<feature type="region of interest" description="Disordered" evidence="7">
    <location>
        <begin position="20"/>
        <end position="40"/>
    </location>
</feature>
<evidence type="ECO:0000313" key="10">
    <source>
        <dbReference type="EMBL" id="KAF2493034.1"/>
    </source>
</evidence>
<feature type="transmembrane region" description="Helical" evidence="8">
    <location>
        <begin position="71"/>
        <end position="91"/>
    </location>
</feature>
<dbReference type="GO" id="GO:0005886">
    <property type="term" value="C:plasma membrane"/>
    <property type="evidence" value="ECO:0007669"/>
    <property type="project" value="TreeGrafter"/>
</dbReference>
<keyword evidence="3" id="KW-0813">Transport</keyword>
<dbReference type="EMBL" id="MU004193">
    <property type="protein sequence ID" value="KAF2493034.1"/>
    <property type="molecule type" value="Genomic_DNA"/>
</dbReference>
<protein>
    <submittedName>
        <fullName evidence="10">MFS general substrate transporter</fullName>
    </submittedName>
</protein>
<feature type="transmembrane region" description="Helical" evidence="8">
    <location>
        <begin position="138"/>
        <end position="158"/>
    </location>
</feature>
<dbReference type="Proteomes" id="UP000799750">
    <property type="component" value="Unassembled WGS sequence"/>
</dbReference>
<dbReference type="PANTHER" id="PTHR23501">
    <property type="entry name" value="MAJOR FACILITATOR SUPERFAMILY"/>
    <property type="match status" value="1"/>
</dbReference>
<feature type="transmembrane region" description="Helical" evidence="8">
    <location>
        <begin position="111"/>
        <end position="131"/>
    </location>
</feature>